<dbReference type="SUPFAM" id="SSF48264">
    <property type="entry name" value="Cytochrome P450"/>
    <property type="match status" value="1"/>
</dbReference>
<dbReference type="GO" id="GO:0016705">
    <property type="term" value="F:oxidoreductase activity, acting on paired donors, with incorporation or reduction of molecular oxygen"/>
    <property type="evidence" value="ECO:0007669"/>
    <property type="project" value="InterPro"/>
</dbReference>
<name>A0A4U0SPH1_9ACTN</name>
<gene>
    <name evidence="2" type="ORF">FCI23_19365</name>
</gene>
<dbReference type="InterPro" id="IPR036396">
    <property type="entry name" value="Cyt_P450_sf"/>
</dbReference>
<evidence type="ECO:0000313" key="3">
    <source>
        <dbReference type="Proteomes" id="UP000305778"/>
    </source>
</evidence>
<evidence type="ECO:0000256" key="1">
    <source>
        <dbReference type="ARBA" id="ARBA00010617"/>
    </source>
</evidence>
<keyword evidence="3" id="KW-1185">Reference proteome</keyword>
<dbReference type="InterPro" id="IPR002397">
    <property type="entry name" value="Cyt_P450_B"/>
</dbReference>
<dbReference type="Proteomes" id="UP000305778">
    <property type="component" value="Unassembled WGS sequence"/>
</dbReference>
<accession>A0A4U0SPH1</accession>
<organism evidence="2 3">
    <name type="scientific">Actinacidiphila oryziradicis</name>
    <dbReference type="NCBI Taxonomy" id="2571141"/>
    <lineage>
        <taxon>Bacteria</taxon>
        <taxon>Bacillati</taxon>
        <taxon>Actinomycetota</taxon>
        <taxon>Actinomycetes</taxon>
        <taxon>Kitasatosporales</taxon>
        <taxon>Streptomycetaceae</taxon>
        <taxon>Actinacidiphila</taxon>
    </lineage>
</organism>
<dbReference type="CDD" id="cd20623">
    <property type="entry name" value="CYP_unk"/>
    <property type="match status" value="1"/>
</dbReference>
<dbReference type="PANTHER" id="PTHR46696">
    <property type="entry name" value="P450, PUTATIVE (EUROFUNG)-RELATED"/>
    <property type="match status" value="1"/>
</dbReference>
<comment type="caution">
    <text evidence="2">The sequence shown here is derived from an EMBL/GenBank/DDBJ whole genome shotgun (WGS) entry which is preliminary data.</text>
</comment>
<dbReference type="RefSeq" id="WP_136725162.1">
    <property type="nucleotide sequence ID" value="NZ_SUMC01000017.1"/>
</dbReference>
<protein>
    <submittedName>
        <fullName evidence="2">Cytochrome P450</fullName>
    </submittedName>
</protein>
<reference evidence="2 3" key="1">
    <citation type="submission" date="2019-04" db="EMBL/GenBank/DDBJ databases">
        <title>Streptomyces oryziradicis sp. nov., a novel actinomycete isolated from rhizosphere soil of rice (Oryza sativa L.).</title>
        <authorList>
            <person name="Li C."/>
        </authorList>
    </citation>
    <scope>NUCLEOTIDE SEQUENCE [LARGE SCALE GENOMIC DNA]</scope>
    <source>
        <strain evidence="2 3">NEAU-C40</strain>
    </source>
</reference>
<evidence type="ECO:0000313" key="2">
    <source>
        <dbReference type="EMBL" id="TKA10081.1"/>
    </source>
</evidence>
<dbReference type="PANTHER" id="PTHR46696:SF1">
    <property type="entry name" value="CYTOCHROME P450 YJIB-RELATED"/>
    <property type="match status" value="1"/>
</dbReference>
<dbReference type="EMBL" id="SUMC01000017">
    <property type="protein sequence ID" value="TKA10081.1"/>
    <property type="molecule type" value="Genomic_DNA"/>
</dbReference>
<dbReference type="Gene3D" id="1.10.630.10">
    <property type="entry name" value="Cytochrome P450"/>
    <property type="match status" value="1"/>
</dbReference>
<dbReference type="GO" id="GO:0005506">
    <property type="term" value="F:iron ion binding"/>
    <property type="evidence" value="ECO:0007669"/>
    <property type="project" value="InterPro"/>
</dbReference>
<dbReference type="PRINTS" id="PR00359">
    <property type="entry name" value="BP450"/>
</dbReference>
<dbReference type="GO" id="GO:0004497">
    <property type="term" value="F:monooxygenase activity"/>
    <property type="evidence" value="ECO:0007669"/>
    <property type="project" value="InterPro"/>
</dbReference>
<dbReference type="AlphaFoldDB" id="A0A4U0SPH1"/>
<proteinExistence type="inferred from homology"/>
<comment type="similarity">
    <text evidence="1">Belongs to the cytochrome P450 family.</text>
</comment>
<dbReference type="OrthoDB" id="4133219at2"/>
<sequence length="415" mass="45483">MTKRPQGGCPVHQLGGARFQQNPAELYRDMRRQHGGIAPVLLEGGVPAWLVIGYRELHQVTSNPALFARDSRRWNAWGRIPQDWPLLPMIGYEQPSVLYTEGPEHQRRAGVISDALGGVDTYELRDHCEQFADGLIDSFCGTRRADLIADYAHPLPLLVLVRIFGIPDAEGPALVQAINAMMDGGEDALRAQEHLHTSMRQLLAAKRRRPGPDITSRMVHHVAGYTDEEITQDLMVLMAAGHQPTAGWMGNTLRLMLTDDRFAASLSGGRRSIGQAMNEVLWEDTPTQNFAGRFATRDIQIGGARIQTGDLLVLGLAAANADPQVRPDARSLAEGNNAYLSFSHGDHRCPYPAQEIAESIASAGVEVLLDRLPDVRLAVPDDALVWRRSAWLRGLSALPVEFTPTPVVGRGAGSR</sequence>
<dbReference type="GO" id="GO:0020037">
    <property type="term" value="F:heme binding"/>
    <property type="evidence" value="ECO:0007669"/>
    <property type="project" value="InterPro"/>
</dbReference>